<proteinExistence type="predicted"/>
<feature type="non-terminal residue" evidence="1">
    <location>
        <position position="1"/>
    </location>
</feature>
<reference evidence="1 2" key="1">
    <citation type="submission" date="2017-07" db="EMBL/GenBank/DDBJ databases">
        <title>Bifidobacterium novel species.</title>
        <authorList>
            <person name="Lugli G.A."/>
            <person name="Milani C."/>
            <person name="Duranti S."/>
            <person name="Mangifesta M."/>
        </authorList>
    </citation>
    <scope>NUCLEOTIDE SEQUENCE [LARGE SCALE GENOMIC DNA]</scope>
    <source>
        <strain evidence="1 2">77</strain>
    </source>
</reference>
<accession>A0A2N5IVK7</accession>
<dbReference type="Proteomes" id="UP000235034">
    <property type="component" value="Unassembled WGS sequence"/>
</dbReference>
<gene>
    <name evidence="1" type="ORF">Uis4E_2164</name>
</gene>
<name>A0A2N5IVK7_9BIFI</name>
<evidence type="ECO:0000313" key="1">
    <source>
        <dbReference type="EMBL" id="PLS25989.1"/>
    </source>
</evidence>
<evidence type="ECO:0000313" key="2">
    <source>
        <dbReference type="Proteomes" id="UP000235034"/>
    </source>
</evidence>
<organism evidence="1 2">
    <name type="scientific">Bifidobacterium parmae</name>
    <dbReference type="NCBI Taxonomy" id="361854"/>
    <lineage>
        <taxon>Bacteria</taxon>
        <taxon>Bacillati</taxon>
        <taxon>Actinomycetota</taxon>
        <taxon>Actinomycetes</taxon>
        <taxon>Bifidobacteriales</taxon>
        <taxon>Bifidobacteriaceae</taxon>
        <taxon>Bifidobacterium</taxon>
    </lineage>
</organism>
<dbReference type="AlphaFoldDB" id="A0A2N5IVK7"/>
<dbReference type="EMBL" id="NMWT01000036">
    <property type="protein sequence ID" value="PLS25989.1"/>
    <property type="molecule type" value="Genomic_DNA"/>
</dbReference>
<keyword evidence="2" id="KW-1185">Reference proteome</keyword>
<protein>
    <submittedName>
        <fullName evidence="1">SWIM zinc finger protein</fullName>
    </submittedName>
</protein>
<comment type="caution">
    <text evidence="1">The sequence shown here is derived from an EMBL/GenBank/DDBJ whole genome shotgun (WGS) entry which is preliminary data.</text>
</comment>
<sequence length="537" mass="59948">PWTPTTSGTASIIRTTASPSTTWTAGCCRPILSMPPLDPPHGDGDTPRPDDPTLAEALAGFHTVVDNALHSTDWEHACLNLAISASALAAFTNSVEDERHELCNENDLLSSEIRCYMENVARYADSATASIALGEITKAAYEPELQFYDPVNAAMLLASATAFARHGDKTMWAYDVVDTALERFGEHHDTDLPHEALVASRRVLRRYMLMVAYDVRRLAGDDEGCAALWREHPDMAPLTLMRVVTLFNARRFREARETVEAFLATVTDRAQADAHIMHNGLLPELLPHGWRTLLECCAEGMGDSARLADLYRDYIIRGNDKRDAAYVNRLRRLLSTERPGDVDDADDARWHDEARRLARRCARDIAERITSRPEMTTVDDGYRAVRRSSWRNPAYEKLIVDERLTDDALTYCVTIVYPPLPLLKTMAIGHPDKARETILEAMPQGALSEDDVMRLLHADAADLSRPSGAGRAPKAGASRPGMARLSATRAVYRQIAKQLRRYADVFDTDSARLVADLIIRRYPNRPALREELAFIRG</sequence>